<proteinExistence type="predicted"/>
<reference evidence="2 3" key="1">
    <citation type="journal article" date="2016" name="Nat. Commun.">
        <title>Thousands of microbial genomes shed light on interconnected biogeochemical processes in an aquifer system.</title>
        <authorList>
            <person name="Anantharaman K."/>
            <person name="Brown C.T."/>
            <person name="Hug L.A."/>
            <person name="Sharon I."/>
            <person name="Castelle C.J."/>
            <person name="Probst A.J."/>
            <person name="Thomas B.C."/>
            <person name="Singh A."/>
            <person name="Wilkins M.J."/>
            <person name="Karaoz U."/>
            <person name="Brodie E.L."/>
            <person name="Williams K.H."/>
            <person name="Hubbard S.S."/>
            <person name="Banfield J.F."/>
        </authorList>
    </citation>
    <scope>NUCLEOTIDE SEQUENCE [LARGE SCALE GENOMIC DNA]</scope>
</reference>
<dbReference type="InterPro" id="IPR007569">
    <property type="entry name" value="DUF559"/>
</dbReference>
<dbReference type="EMBL" id="MHMW01000021">
    <property type="protein sequence ID" value="OGZ33977.1"/>
    <property type="molecule type" value="Genomic_DNA"/>
</dbReference>
<dbReference type="InterPro" id="IPR011335">
    <property type="entry name" value="Restrct_endonuc-II-like"/>
</dbReference>
<dbReference type="InterPro" id="IPR047216">
    <property type="entry name" value="Endonuclease_DUF559_bact"/>
</dbReference>
<evidence type="ECO:0000313" key="2">
    <source>
        <dbReference type="EMBL" id="OGZ33977.1"/>
    </source>
</evidence>
<name>A0A1G2F7V3_9BACT</name>
<dbReference type="SUPFAM" id="SSF52980">
    <property type="entry name" value="Restriction endonuclease-like"/>
    <property type="match status" value="1"/>
</dbReference>
<dbReference type="AlphaFoldDB" id="A0A1G2F7V3"/>
<dbReference type="Gene3D" id="3.40.960.10">
    <property type="entry name" value="VSR Endonuclease"/>
    <property type="match status" value="1"/>
</dbReference>
<feature type="domain" description="DUF559" evidence="1">
    <location>
        <begin position="9"/>
        <end position="113"/>
    </location>
</feature>
<sequence>MRTVHNLKNKKEFRKKLRKSSTPQEIILWLRLRSSRLGYKFRRQHSIGKYIVDFYCPKKRLIIEIDGSQHIDSEYDKKRDGYLENLDFKVLRFWDNDVNNNLDGVLLKIFENLK</sequence>
<organism evidence="2 3">
    <name type="scientific">Candidatus Portnoybacteria bacterium RBG_19FT_COMBO_36_7</name>
    <dbReference type="NCBI Taxonomy" id="1801992"/>
    <lineage>
        <taxon>Bacteria</taxon>
        <taxon>Candidatus Portnoyibacteriota</taxon>
    </lineage>
</organism>
<protein>
    <recommendedName>
        <fullName evidence="1">DUF559 domain-containing protein</fullName>
    </recommendedName>
</protein>
<dbReference type="CDD" id="cd01038">
    <property type="entry name" value="Endonuclease_DUF559"/>
    <property type="match status" value="1"/>
</dbReference>
<dbReference type="PANTHER" id="PTHR38590">
    <property type="entry name" value="BLL0828 PROTEIN"/>
    <property type="match status" value="1"/>
</dbReference>
<evidence type="ECO:0000313" key="3">
    <source>
        <dbReference type="Proteomes" id="UP000179099"/>
    </source>
</evidence>
<dbReference type="Pfam" id="PF04480">
    <property type="entry name" value="DUF559"/>
    <property type="match status" value="1"/>
</dbReference>
<dbReference type="STRING" id="1801992.A2Y98_00720"/>
<dbReference type="PANTHER" id="PTHR38590:SF1">
    <property type="entry name" value="BLL0828 PROTEIN"/>
    <property type="match status" value="1"/>
</dbReference>
<comment type="caution">
    <text evidence="2">The sequence shown here is derived from an EMBL/GenBank/DDBJ whole genome shotgun (WGS) entry which is preliminary data.</text>
</comment>
<dbReference type="Proteomes" id="UP000179099">
    <property type="component" value="Unassembled WGS sequence"/>
</dbReference>
<gene>
    <name evidence="2" type="ORF">A2Y98_00720</name>
</gene>
<accession>A0A1G2F7V3</accession>
<evidence type="ECO:0000259" key="1">
    <source>
        <dbReference type="Pfam" id="PF04480"/>
    </source>
</evidence>